<comment type="caution">
    <text evidence="1">The sequence shown here is derived from an EMBL/GenBank/DDBJ whole genome shotgun (WGS) entry which is preliminary data.</text>
</comment>
<dbReference type="Proteomes" id="UP001459714">
    <property type="component" value="Unassembled WGS sequence"/>
</dbReference>
<proteinExistence type="predicted"/>
<dbReference type="RefSeq" id="WP_342021221.1">
    <property type="nucleotide sequence ID" value="NZ_JBBYAK010000003.1"/>
</dbReference>
<dbReference type="EMBL" id="JBBYAK010000003">
    <property type="protein sequence ID" value="MEL3959639.1"/>
    <property type="molecule type" value="Genomic_DNA"/>
</dbReference>
<protein>
    <submittedName>
        <fullName evidence="1">Uncharacterized protein</fullName>
    </submittedName>
</protein>
<keyword evidence="2" id="KW-1185">Reference proteome</keyword>
<accession>A0ABU9K3M6</accession>
<evidence type="ECO:0000313" key="1">
    <source>
        <dbReference type="EMBL" id="MEL3959639.1"/>
    </source>
</evidence>
<gene>
    <name evidence="1" type="ORF">NST17_21020</name>
</gene>
<sequence length="70" mass="8389">MPEESVQKKDVLWQILGNEYRVLNVPHYKMNSEEYFDIDVTFKLAMIRDLMITNEIPKTVNFEEIADFTF</sequence>
<name>A0ABU9K3M6_9BACI</name>
<reference evidence="1 2" key="1">
    <citation type="submission" date="2024-03" db="EMBL/GenBank/DDBJ databases">
        <title>Bacilli Hybrid Assemblies.</title>
        <authorList>
            <person name="Kovac J."/>
        </authorList>
    </citation>
    <scope>NUCLEOTIDE SEQUENCE [LARGE SCALE GENOMIC DNA]</scope>
    <source>
        <strain evidence="1 2">FSL M8-0022</strain>
    </source>
</reference>
<evidence type="ECO:0000313" key="2">
    <source>
        <dbReference type="Proteomes" id="UP001459714"/>
    </source>
</evidence>
<organism evidence="1 2">
    <name type="scientific">Caldifermentibacillus hisashii</name>
    <dbReference type="NCBI Taxonomy" id="996558"/>
    <lineage>
        <taxon>Bacteria</taxon>
        <taxon>Bacillati</taxon>
        <taxon>Bacillota</taxon>
        <taxon>Bacilli</taxon>
        <taxon>Bacillales</taxon>
        <taxon>Bacillaceae</taxon>
        <taxon>Caldifermentibacillus</taxon>
    </lineage>
</organism>